<evidence type="ECO:0000313" key="1">
    <source>
        <dbReference type="EMBL" id="KAJ8444231.1"/>
    </source>
</evidence>
<dbReference type="Proteomes" id="UP001153076">
    <property type="component" value="Unassembled WGS sequence"/>
</dbReference>
<reference evidence="1" key="1">
    <citation type="submission" date="2022-04" db="EMBL/GenBank/DDBJ databases">
        <title>Carnegiea gigantea Genome sequencing and assembly v2.</title>
        <authorList>
            <person name="Copetti D."/>
            <person name="Sanderson M.J."/>
            <person name="Burquez A."/>
            <person name="Wojciechowski M.F."/>
        </authorList>
    </citation>
    <scope>NUCLEOTIDE SEQUENCE</scope>
    <source>
        <strain evidence="1">SGP5-SGP5p</strain>
        <tissue evidence="1">Aerial part</tissue>
    </source>
</reference>
<keyword evidence="2" id="KW-1185">Reference proteome</keyword>
<dbReference type="PANTHER" id="PTHR46368">
    <property type="match status" value="1"/>
</dbReference>
<dbReference type="PANTHER" id="PTHR46368:SF4">
    <property type="entry name" value="OS10G0403700 PROTEIN"/>
    <property type="match status" value="1"/>
</dbReference>
<gene>
    <name evidence="1" type="ORF">Cgig2_028112</name>
</gene>
<accession>A0A9Q1KK10</accession>
<dbReference type="AlphaFoldDB" id="A0A9Q1KK10"/>
<proteinExistence type="predicted"/>
<protein>
    <submittedName>
        <fullName evidence="1">Uncharacterized protein</fullName>
    </submittedName>
</protein>
<comment type="caution">
    <text evidence="1">The sequence shown here is derived from an EMBL/GenBank/DDBJ whole genome shotgun (WGS) entry which is preliminary data.</text>
</comment>
<evidence type="ECO:0000313" key="2">
    <source>
        <dbReference type="Proteomes" id="UP001153076"/>
    </source>
</evidence>
<sequence>MHKRQTLKTHRCVARHLFWQAKDLQGIISMQKQAVMPLEHLATWAGQGFAGDNINAKAGCDALGALGDLGWAPFAALQQEEETKTAATFYCSFLSHVSMQGYQNWTEPAGPTGLAWAPEHSQGFAGDNINAKAGCDALGALGDLGWAPFAALQQEEETKTAATFYCSFLSHVSMQGYQNWTEPAGPTGLAWAPEHSQGFAGDNINAKAGCDALGALGDLGWAPFAALQQEEETKTAATFYCSFLSHVSMQGYQNWTEPAGPTGLAWAPEHSPIGVLVCCTSSFLTGQGFAGDNINAKAGCDALGALGDLGWSRIGAILRYQLPHYVISLLRLPFNSKGTICRSSTGGRNKDSCNLLLLFPFSCVDARLPELNRTAGPTGLAWDPEHSPIGVLVLNTLC</sequence>
<organism evidence="1 2">
    <name type="scientific">Carnegiea gigantea</name>
    <dbReference type="NCBI Taxonomy" id="171969"/>
    <lineage>
        <taxon>Eukaryota</taxon>
        <taxon>Viridiplantae</taxon>
        <taxon>Streptophyta</taxon>
        <taxon>Embryophyta</taxon>
        <taxon>Tracheophyta</taxon>
        <taxon>Spermatophyta</taxon>
        <taxon>Magnoliopsida</taxon>
        <taxon>eudicotyledons</taxon>
        <taxon>Gunneridae</taxon>
        <taxon>Pentapetalae</taxon>
        <taxon>Caryophyllales</taxon>
        <taxon>Cactineae</taxon>
        <taxon>Cactaceae</taxon>
        <taxon>Cactoideae</taxon>
        <taxon>Echinocereeae</taxon>
        <taxon>Carnegiea</taxon>
    </lineage>
</organism>
<dbReference type="EMBL" id="JAKOGI010000103">
    <property type="protein sequence ID" value="KAJ8444231.1"/>
    <property type="molecule type" value="Genomic_DNA"/>
</dbReference>
<name>A0A9Q1KK10_9CARY</name>